<dbReference type="InterPro" id="IPR007527">
    <property type="entry name" value="Znf_SWIM"/>
</dbReference>
<evidence type="ECO:0000256" key="1">
    <source>
        <dbReference type="PROSITE-ProRule" id="PRU00325"/>
    </source>
</evidence>
<sequence>MHSISSDTWVVHSMTNADIEYSVRRNNSEDNLNITSYICSCHDFRARQLPYKHIFAVLSRLQVPEESEETDQLLQFQQSEMKNFDSSNPSYPHVNYKEKEKYEFEKLQEELQATTAEWKDKNYEDIHSLRSTGHPIGESNVTPQQVRIARIDAVPETIDNDDDEAETSNATSKNVKFKKQSRF</sequence>
<dbReference type="GO" id="GO:0008270">
    <property type="term" value="F:zinc ion binding"/>
    <property type="evidence" value="ECO:0007669"/>
    <property type="project" value="UniProtKB-KW"/>
</dbReference>
<keyword evidence="1" id="KW-0479">Metal-binding</keyword>
<feature type="region of interest" description="Disordered" evidence="2">
    <location>
        <begin position="154"/>
        <end position="183"/>
    </location>
</feature>
<dbReference type="Proteomes" id="UP000266673">
    <property type="component" value="Unassembled WGS sequence"/>
</dbReference>
<accession>A0A397U2V8</accession>
<dbReference type="PROSITE" id="PS50966">
    <property type="entry name" value="ZF_SWIM"/>
    <property type="match status" value="1"/>
</dbReference>
<dbReference type="EMBL" id="QKWP01002501">
    <property type="protein sequence ID" value="RIB03109.1"/>
    <property type="molecule type" value="Genomic_DNA"/>
</dbReference>
<comment type="caution">
    <text evidence="4">The sequence shown here is derived from an EMBL/GenBank/DDBJ whole genome shotgun (WGS) entry which is preliminary data.</text>
</comment>
<evidence type="ECO:0000313" key="5">
    <source>
        <dbReference type="Proteomes" id="UP000266673"/>
    </source>
</evidence>
<gene>
    <name evidence="4" type="ORF">C2G38_2226004</name>
</gene>
<keyword evidence="5" id="KW-1185">Reference proteome</keyword>
<dbReference type="OrthoDB" id="10559885at2759"/>
<name>A0A397U2V8_9GLOM</name>
<feature type="domain" description="SWIM-type" evidence="3">
    <location>
        <begin position="21"/>
        <end position="62"/>
    </location>
</feature>
<protein>
    <recommendedName>
        <fullName evidence="3">SWIM-type domain-containing protein</fullName>
    </recommendedName>
</protein>
<organism evidence="4 5">
    <name type="scientific">Gigaspora rosea</name>
    <dbReference type="NCBI Taxonomy" id="44941"/>
    <lineage>
        <taxon>Eukaryota</taxon>
        <taxon>Fungi</taxon>
        <taxon>Fungi incertae sedis</taxon>
        <taxon>Mucoromycota</taxon>
        <taxon>Glomeromycotina</taxon>
        <taxon>Glomeromycetes</taxon>
        <taxon>Diversisporales</taxon>
        <taxon>Gigasporaceae</taxon>
        <taxon>Gigaspora</taxon>
    </lineage>
</organism>
<evidence type="ECO:0000256" key="2">
    <source>
        <dbReference type="SAM" id="MobiDB-lite"/>
    </source>
</evidence>
<reference evidence="4 5" key="1">
    <citation type="submission" date="2018-06" db="EMBL/GenBank/DDBJ databases">
        <title>Comparative genomics reveals the genomic features of Rhizophagus irregularis, R. cerebriforme, R. diaphanum and Gigaspora rosea, and their symbiotic lifestyle signature.</title>
        <authorList>
            <person name="Morin E."/>
            <person name="San Clemente H."/>
            <person name="Chen E.C.H."/>
            <person name="De La Providencia I."/>
            <person name="Hainaut M."/>
            <person name="Kuo A."/>
            <person name="Kohler A."/>
            <person name="Murat C."/>
            <person name="Tang N."/>
            <person name="Roy S."/>
            <person name="Loubradou J."/>
            <person name="Henrissat B."/>
            <person name="Grigoriev I.V."/>
            <person name="Corradi N."/>
            <person name="Roux C."/>
            <person name="Martin F.M."/>
        </authorList>
    </citation>
    <scope>NUCLEOTIDE SEQUENCE [LARGE SCALE GENOMIC DNA]</scope>
    <source>
        <strain evidence="4 5">DAOM 194757</strain>
    </source>
</reference>
<keyword evidence="1" id="KW-0862">Zinc</keyword>
<evidence type="ECO:0000313" key="4">
    <source>
        <dbReference type="EMBL" id="RIB03109.1"/>
    </source>
</evidence>
<proteinExistence type="predicted"/>
<evidence type="ECO:0000259" key="3">
    <source>
        <dbReference type="PROSITE" id="PS50966"/>
    </source>
</evidence>
<dbReference type="AlphaFoldDB" id="A0A397U2V8"/>
<keyword evidence="1" id="KW-0863">Zinc-finger</keyword>